<reference evidence="1" key="1">
    <citation type="submission" date="2014-11" db="EMBL/GenBank/DDBJ databases">
        <authorList>
            <person name="Amaro Gonzalez C."/>
        </authorList>
    </citation>
    <scope>NUCLEOTIDE SEQUENCE</scope>
</reference>
<evidence type="ECO:0000313" key="1">
    <source>
        <dbReference type="EMBL" id="JAH96008.1"/>
    </source>
</evidence>
<proteinExistence type="predicted"/>
<dbReference type="AlphaFoldDB" id="A0A0E9X2U1"/>
<reference evidence="1" key="2">
    <citation type="journal article" date="2015" name="Fish Shellfish Immunol.">
        <title>Early steps in the European eel (Anguilla anguilla)-Vibrio vulnificus interaction in the gills: Role of the RtxA13 toxin.</title>
        <authorList>
            <person name="Callol A."/>
            <person name="Pajuelo D."/>
            <person name="Ebbesson L."/>
            <person name="Teles M."/>
            <person name="MacKenzie S."/>
            <person name="Amaro C."/>
        </authorList>
    </citation>
    <scope>NUCLEOTIDE SEQUENCE</scope>
</reference>
<dbReference type="EMBL" id="GBXM01012569">
    <property type="protein sequence ID" value="JAH96008.1"/>
    <property type="molecule type" value="Transcribed_RNA"/>
</dbReference>
<accession>A0A0E9X2U1</accession>
<name>A0A0E9X2U1_ANGAN</name>
<protein>
    <submittedName>
        <fullName evidence="1">Uncharacterized protein</fullName>
    </submittedName>
</protein>
<sequence length="50" mass="5745">MSKPWADPVLILFVIRERCLIHIGCLLDVLEQCFTNRVLVNYCALLLVSI</sequence>
<organism evidence="1">
    <name type="scientific">Anguilla anguilla</name>
    <name type="common">European freshwater eel</name>
    <name type="synonym">Muraena anguilla</name>
    <dbReference type="NCBI Taxonomy" id="7936"/>
    <lineage>
        <taxon>Eukaryota</taxon>
        <taxon>Metazoa</taxon>
        <taxon>Chordata</taxon>
        <taxon>Craniata</taxon>
        <taxon>Vertebrata</taxon>
        <taxon>Euteleostomi</taxon>
        <taxon>Actinopterygii</taxon>
        <taxon>Neopterygii</taxon>
        <taxon>Teleostei</taxon>
        <taxon>Anguilliformes</taxon>
        <taxon>Anguillidae</taxon>
        <taxon>Anguilla</taxon>
    </lineage>
</organism>